<keyword evidence="1" id="KW-1133">Transmembrane helix</keyword>
<dbReference type="EMBL" id="CP001359">
    <property type="protein sequence ID" value="ACL67543.1"/>
    <property type="molecule type" value="Genomic_DNA"/>
</dbReference>
<protein>
    <submittedName>
        <fullName evidence="3">Nucleoside recognition domain protein</fullName>
    </submittedName>
</protein>
<keyword evidence="1" id="KW-0812">Transmembrane</keyword>
<dbReference type="InterPro" id="IPR052549">
    <property type="entry name" value="SpmB"/>
</dbReference>
<feature type="domain" description="Nucleoside transporter/FeoB GTPase Gate" evidence="2">
    <location>
        <begin position="48"/>
        <end position="148"/>
    </location>
</feature>
<reference evidence="3" key="1">
    <citation type="submission" date="2009-01" db="EMBL/GenBank/DDBJ databases">
        <title>Complete sequence of Anaeromyxobacter dehalogenans 2CP-1.</title>
        <authorList>
            <consortium name="US DOE Joint Genome Institute"/>
            <person name="Lucas S."/>
            <person name="Copeland A."/>
            <person name="Lapidus A."/>
            <person name="Glavina del Rio T."/>
            <person name="Dalin E."/>
            <person name="Tice H."/>
            <person name="Bruce D."/>
            <person name="Goodwin L."/>
            <person name="Pitluck S."/>
            <person name="Saunders E."/>
            <person name="Brettin T."/>
            <person name="Detter J.C."/>
            <person name="Han C."/>
            <person name="Larimer F."/>
            <person name="Land M."/>
            <person name="Hauser L."/>
            <person name="Kyrpides N."/>
            <person name="Ovchinnikova G."/>
            <person name="Beliaev A.S."/>
            <person name="Richardson P."/>
        </authorList>
    </citation>
    <scope>NUCLEOTIDE SEQUENCE</scope>
    <source>
        <strain evidence="3">2CP-1</strain>
    </source>
</reference>
<dbReference type="PANTHER" id="PTHR35793">
    <property type="entry name" value="INNER MEMBRANE PROTEIN YJIG"/>
    <property type="match status" value="1"/>
</dbReference>
<feature type="transmembrane region" description="Helical" evidence="1">
    <location>
        <begin position="43"/>
        <end position="64"/>
    </location>
</feature>
<accession>B8JAP4</accession>
<feature type="transmembrane region" description="Helical" evidence="1">
    <location>
        <begin position="120"/>
        <end position="142"/>
    </location>
</feature>
<name>B8JAP4_ANAD2</name>
<dbReference type="Pfam" id="PF07670">
    <property type="entry name" value="Gate"/>
    <property type="match status" value="1"/>
</dbReference>
<dbReference type="AlphaFoldDB" id="B8JAP4"/>
<dbReference type="PANTHER" id="PTHR35793:SF2">
    <property type="entry name" value="INNER MEMBRANE PROTEIN YJIG"/>
    <property type="match status" value="1"/>
</dbReference>
<evidence type="ECO:0000256" key="1">
    <source>
        <dbReference type="SAM" id="Phobius"/>
    </source>
</evidence>
<feature type="transmembrane region" description="Helical" evidence="1">
    <location>
        <begin position="76"/>
        <end position="100"/>
    </location>
</feature>
<dbReference type="Proteomes" id="UP000007089">
    <property type="component" value="Chromosome"/>
</dbReference>
<sequence length="180" mass="17965">MIRGALDVLSTWAIPVLLAGIPAVALARGVKVYPVFVEGAKEGFATAVRIIPALVAIFVALGMLRASGAMEAAAAALAPVTSALGLPASVLPLVLVRPLSGGAALGVVGDVLRSEGPDGYAGRLASVMAGSTETTFYVLAVYMGAAGITRYRQALPAALLADLAGFAAAIVTVRLLLGGP</sequence>
<proteinExistence type="predicted"/>
<gene>
    <name evidence="3" type="ordered locus">A2cp1_4226</name>
</gene>
<dbReference type="GO" id="GO:0005886">
    <property type="term" value="C:plasma membrane"/>
    <property type="evidence" value="ECO:0007669"/>
    <property type="project" value="TreeGrafter"/>
</dbReference>
<dbReference type="KEGG" id="acp:A2cp1_4226"/>
<dbReference type="HOGENOM" id="CLU_127717_0_0_7"/>
<keyword evidence="4" id="KW-1185">Reference proteome</keyword>
<organism evidence="3 4">
    <name type="scientific">Anaeromyxobacter dehalogenans (strain ATCC BAA-258 / DSM 21875 / 2CP-1)</name>
    <dbReference type="NCBI Taxonomy" id="455488"/>
    <lineage>
        <taxon>Bacteria</taxon>
        <taxon>Pseudomonadati</taxon>
        <taxon>Myxococcota</taxon>
        <taxon>Myxococcia</taxon>
        <taxon>Myxococcales</taxon>
        <taxon>Cystobacterineae</taxon>
        <taxon>Anaeromyxobacteraceae</taxon>
        <taxon>Anaeromyxobacter</taxon>
    </lineage>
</organism>
<evidence type="ECO:0000259" key="2">
    <source>
        <dbReference type="Pfam" id="PF07670"/>
    </source>
</evidence>
<keyword evidence="1" id="KW-0472">Membrane</keyword>
<dbReference type="InterPro" id="IPR011642">
    <property type="entry name" value="Gate_dom"/>
</dbReference>
<feature type="transmembrane region" description="Helical" evidence="1">
    <location>
        <begin position="154"/>
        <end position="177"/>
    </location>
</feature>
<evidence type="ECO:0000313" key="4">
    <source>
        <dbReference type="Proteomes" id="UP000007089"/>
    </source>
</evidence>
<dbReference type="RefSeq" id="WP_012528157.1">
    <property type="nucleotide sequence ID" value="NC_011891.1"/>
</dbReference>
<evidence type="ECO:0000313" key="3">
    <source>
        <dbReference type="EMBL" id="ACL67543.1"/>
    </source>
</evidence>